<gene>
    <name evidence="2" type="ORF">GPECTOR_15g460</name>
</gene>
<organism evidence="2 3">
    <name type="scientific">Gonium pectorale</name>
    <name type="common">Green alga</name>
    <dbReference type="NCBI Taxonomy" id="33097"/>
    <lineage>
        <taxon>Eukaryota</taxon>
        <taxon>Viridiplantae</taxon>
        <taxon>Chlorophyta</taxon>
        <taxon>core chlorophytes</taxon>
        <taxon>Chlorophyceae</taxon>
        <taxon>CS clade</taxon>
        <taxon>Chlamydomonadales</taxon>
        <taxon>Volvocaceae</taxon>
        <taxon>Gonium</taxon>
    </lineage>
</organism>
<dbReference type="STRING" id="33097.A0A150GM00"/>
<dbReference type="OrthoDB" id="421327at2759"/>
<dbReference type="AlphaFoldDB" id="A0A150GM00"/>
<comment type="caution">
    <text evidence="2">The sequence shown here is derived from an EMBL/GenBank/DDBJ whole genome shotgun (WGS) entry which is preliminary data.</text>
</comment>
<evidence type="ECO:0000313" key="3">
    <source>
        <dbReference type="Proteomes" id="UP000075714"/>
    </source>
</evidence>
<sequence length="181" mass="19372">MYSQQHSAIGQLVVINFSRAVGASWRSFGFQRALAPGELVEVSAEAAALAAQRKLPPVRLPPALEQQVEAMLTDSNVQPKEAARLAKQLTDSLKALSRTPGRGGAGTSRPKRHDRQEPFAGDLGSQPRSRRPSAREVAEARAALEAGQLMSMDERAVNAALGLPPPLRIEERIGAGRGAYC</sequence>
<reference evidence="3" key="1">
    <citation type="journal article" date="2016" name="Nat. Commun.">
        <title>The Gonium pectorale genome demonstrates co-option of cell cycle regulation during the evolution of multicellularity.</title>
        <authorList>
            <person name="Hanschen E.R."/>
            <person name="Marriage T.N."/>
            <person name="Ferris P.J."/>
            <person name="Hamaji T."/>
            <person name="Toyoda A."/>
            <person name="Fujiyama A."/>
            <person name="Neme R."/>
            <person name="Noguchi H."/>
            <person name="Minakuchi Y."/>
            <person name="Suzuki M."/>
            <person name="Kawai-Toyooka H."/>
            <person name="Smith D.R."/>
            <person name="Sparks H."/>
            <person name="Anderson J."/>
            <person name="Bakaric R."/>
            <person name="Luria V."/>
            <person name="Karger A."/>
            <person name="Kirschner M.W."/>
            <person name="Durand P.M."/>
            <person name="Michod R.E."/>
            <person name="Nozaki H."/>
            <person name="Olson B.J."/>
        </authorList>
    </citation>
    <scope>NUCLEOTIDE SEQUENCE [LARGE SCALE GENOMIC DNA]</scope>
    <source>
        <strain evidence="3">NIES-2863</strain>
    </source>
</reference>
<dbReference type="Proteomes" id="UP000075714">
    <property type="component" value="Unassembled WGS sequence"/>
</dbReference>
<evidence type="ECO:0000313" key="2">
    <source>
        <dbReference type="EMBL" id="KXZ50775.1"/>
    </source>
</evidence>
<protein>
    <submittedName>
        <fullName evidence="2">Uncharacterized protein</fullName>
    </submittedName>
</protein>
<name>A0A150GM00_GONPE</name>
<accession>A0A150GM00</accession>
<proteinExistence type="predicted"/>
<dbReference type="EMBL" id="LSYV01000016">
    <property type="protein sequence ID" value="KXZ50775.1"/>
    <property type="molecule type" value="Genomic_DNA"/>
</dbReference>
<feature type="region of interest" description="Disordered" evidence="1">
    <location>
        <begin position="88"/>
        <end position="138"/>
    </location>
</feature>
<evidence type="ECO:0000256" key="1">
    <source>
        <dbReference type="SAM" id="MobiDB-lite"/>
    </source>
</evidence>
<keyword evidence="3" id="KW-1185">Reference proteome</keyword>